<organism evidence="8 9">
    <name type="scientific">Cohnella phaseoli</name>
    <dbReference type="NCBI Taxonomy" id="456490"/>
    <lineage>
        <taxon>Bacteria</taxon>
        <taxon>Bacillati</taxon>
        <taxon>Bacillota</taxon>
        <taxon>Bacilli</taxon>
        <taxon>Bacillales</taxon>
        <taxon>Paenibacillaceae</taxon>
        <taxon>Cohnella</taxon>
    </lineage>
</organism>
<keyword evidence="2" id="KW-0238">DNA-binding</keyword>
<dbReference type="GO" id="GO:0000160">
    <property type="term" value="P:phosphorelay signal transduction system"/>
    <property type="evidence" value="ECO:0007669"/>
    <property type="project" value="InterPro"/>
</dbReference>
<dbReference type="Gene3D" id="3.40.50.2300">
    <property type="match status" value="1"/>
</dbReference>
<dbReference type="Gene3D" id="1.10.10.60">
    <property type="entry name" value="Homeodomain-like"/>
    <property type="match status" value="2"/>
</dbReference>
<keyword evidence="3" id="KW-0804">Transcription</keyword>
<dbReference type="InterPro" id="IPR018060">
    <property type="entry name" value="HTH_AraC"/>
</dbReference>
<dbReference type="SUPFAM" id="SSF46689">
    <property type="entry name" value="Homeodomain-like"/>
    <property type="match status" value="2"/>
</dbReference>
<dbReference type="GO" id="GO:0006629">
    <property type="term" value="P:lipid metabolic process"/>
    <property type="evidence" value="ECO:0007669"/>
    <property type="project" value="InterPro"/>
</dbReference>
<dbReference type="Pfam" id="PF12833">
    <property type="entry name" value="HTH_18"/>
    <property type="match status" value="1"/>
</dbReference>
<comment type="caution">
    <text evidence="8">The sequence shown here is derived from an EMBL/GenBank/DDBJ whole genome shotgun (WGS) entry which is preliminary data.</text>
</comment>
<feature type="domain" description="HTH araC/xylS-type" evidence="5">
    <location>
        <begin position="456"/>
        <end position="554"/>
    </location>
</feature>
<dbReference type="PANTHER" id="PTHR43280:SF2">
    <property type="entry name" value="HTH-TYPE TRANSCRIPTIONAL REGULATOR EXSA"/>
    <property type="match status" value="1"/>
</dbReference>
<evidence type="ECO:0000256" key="2">
    <source>
        <dbReference type="ARBA" id="ARBA00023125"/>
    </source>
</evidence>
<dbReference type="GO" id="GO:0003700">
    <property type="term" value="F:DNA-binding transcription factor activity"/>
    <property type="evidence" value="ECO:0007669"/>
    <property type="project" value="InterPro"/>
</dbReference>
<evidence type="ECO:0000313" key="9">
    <source>
        <dbReference type="Proteomes" id="UP000256977"/>
    </source>
</evidence>
<dbReference type="PROSITE" id="PS01124">
    <property type="entry name" value="HTH_ARAC_FAMILY_2"/>
    <property type="match status" value="1"/>
</dbReference>
<name>A0A3D9JNU8_9BACL</name>
<evidence type="ECO:0000259" key="6">
    <source>
        <dbReference type="PROSITE" id="PS50008"/>
    </source>
</evidence>
<protein>
    <submittedName>
        <fullName evidence="8">Two-component system response regulator YesN</fullName>
    </submittedName>
</protein>
<dbReference type="EMBL" id="QRDZ01000014">
    <property type="protein sequence ID" value="RED75773.1"/>
    <property type="molecule type" value="Genomic_DNA"/>
</dbReference>
<keyword evidence="4" id="KW-0597">Phosphoprotein</keyword>
<dbReference type="GO" id="GO:0043565">
    <property type="term" value="F:sequence-specific DNA binding"/>
    <property type="evidence" value="ECO:0007669"/>
    <property type="project" value="InterPro"/>
</dbReference>
<evidence type="ECO:0000256" key="1">
    <source>
        <dbReference type="ARBA" id="ARBA00023015"/>
    </source>
</evidence>
<dbReference type="InterPro" id="IPR009057">
    <property type="entry name" value="Homeodomain-like_sf"/>
</dbReference>
<feature type="modified residue" description="4-aspartylphosphate" evidence="4">
    <location>
        <position position="55"/>
    </location>
</feature>
<dbReference type="CDD" id="cd17536">
    <property type="entry name" value="REC_YesN-like"/>
    <property type="match status" value="1"/>
</dbReference>
<evidence type="ECO:0000256" key="4">
    <source>
        <dbReference type="PROSITE-ProRule" id="PRU00169"/>
    </source>
</evidence>
<dbReference type="GO" id="GO:0004435">
    <property type="term" value="F:phosphatidylinositol-4,5-bisphosphate phospholipase C activity"/>
    <property type="evidence" value="ECO:0007669"/>
    <property type="project" value="InterPro"/>
</dbReference>
<dbReference type="InterPro" id="IPR011006">
    <property type="entry name" value="CheY-like_superfamily"/>
</dbReference>
<dbReference type="PROSITE" id="PS50110">
    <property type="entry name" value="RESPONSE_REGULATORY"/>
    <property type="match status" value="1"/>
</dbReference>
<dbReference type="Pfam" id="PF00072">
    <property type="entry name" value="Response_reg"/>
    <property type="match status" value="1"/>
</dbReference>
<evidence type="ECO:0000256" key="3">
    <source>
        <dbReference type="ARBA" id="ARBA00023163"/>
    </source>
</evidence>
<dbReference type="InterPro" id="IPR001711">
    <property type="entry name" value="PLipase_C_Pinositol-sp_Y"/>
</dbReference>
<feature type="domain" description="PI-PLC Y-box" evidence="6">
    <location>
        <begin position="426"/>
        <end position="501"/>
    </location>
</feature>
<accession>A0A3D9JNU8</accession>
<dbReference type="SUPFAM" id="SSF52172">
    <property type="entry name" value="CheY-like"/>
    <property type="match status" value="1"/>
</dbReference>
<reference evidence="8 9" key="1">
    <citation type="submission" date="2018-07" db="EMBL/GenBank/DDBJ databases">
        <title>Genomic Encyclopedia of Type Strains, Phase III (KMG-III): the genomes of soil and plant-associated and newly described type strains.</title>
        <authorList>
            <person name="Whitman W."/>
        </authorList>
    </citation>
    <scope>NUCLEOTIDE SEQUENCE [LARGE SCALE GENOMIC DNA]</scope>
    <source>
        <strain evidence="8 9">CECT 7287</strain>
    </source>
</reference>
<dbReference type="SMART" id="SM00448">
    <property type="entry name" value="REC"/>
    <property type="match status" value="1"/>
</dbReference>
<dbReference type="AlphaFoldDB" id="A0A3D9JNU8"/>
<evidence type="ECO:0000259" key="7">
    <source>
        <dbReference type="PROSITE" id="PS50110"/>
    </source>
</evidence>
<keyword evidence="1" id="KW-0805">Transcription regulation</keyword>
<feature type="domain" description="Response regulatory" evidence="7">
    <location>
        <begin position="3"/>
        <end position="120"/>
    </location>
</feature>
<dbReference type="InterPro" id="IPR001789">
    <property type="entry name" value="Sig_transdc_resp-reg_receiver"/>
</dbReference>
<dbReference type="PANTHER" id="PTHR43280">
    <property type="entry name" value="ARAC-FAMILY TRANSCRIPTIONAL REGULATOR"/>
    <property type="match status" value="1"/>
</dbReference>
<keyword evidence="9" id="KW-1185">Reference proteome</keyword>
<evidence type="ECO:0000259" key="5">
    <source>
        <dbReference type="PROSITE" id="PS01124"/>
    </source>
</evidence>
<proteinExistence type="predicted"/>
<dbReference type="PROSITE" id="PS50008">
    <property type="entry name" value="PIPLC_Y_DOMAIN"/>
    <property type="match status" value="1"/>
</dbReference>
<gene>
    <name evidence="8" type="ORF">DFP98_114134</name>
</gene>
<dbReference type="Proteomes" id="UP000256977">
    <property type="component" value="Unassembled WGS sequence"/>
</dbReference>
<dbReference type="OrthoDB" id="2543932at2"/>
<evidence type="ECO:0000313" key="8">
    <source>
        <dbReference type="EMBL" id="RED75773.1"/>
    </source>
</evidence>
<dbReference type="SMART" id="SM00342">
    <property type="entry name" value="HTH_ARAC"/>
    <property type="match status" value="1"/>
</dbReference>
<sequence length="563" mass="64228">MYRLLIVDDLPLIVDGLVELFELNEHLALETVTAYSGEEALEVLSSQRIDIVLSDIKMPGIEGIELLREIKSQWPACKVIFLTGYNDFEYAKSALTYGGFDYILKVESDDKIVQAVQRAVVKIEEEQDQANMIVRAQSKMRQALPSLQKEYMWGLFLGKHATESQLDRMFRELDIPLDASLPAYLLIGRLDAWKETFTAPDKALLCYAMQNIGDEMLSAQVRCFSVVFELSKVVWLIQPKASSGPVELSCDPGSAEWLKAHRYVSGILESVQANCRKLLGLSVSFLLASETTDWSSLSDHFHTNKYALSLGHGLFNEVILTDKDVPRSPSAESAGVPRDSFYHARVQLLMSCLENNHREQFDQLFIELTEVWNDQTAPQERKIELYHSLSAVFLFFIHQNRDVGEYVNTLLDLDKLFRYDESISWSELVQYYRQMADCFFEWNAQRCTELPAEVVNKVHSFIEENIATDISLTALADYVSLNPSYLSRLYKQITGVGLSKYVNDYRNLKAKEMLLNTAMKVNEVAAALGYNSALAFIRFFKKQNDMTPQDFRSMRSQPTEQGQ</sequence>
<dbReference type="RefSeq" id="WP_116062084.1">
    <property type="nucleotide sequence ID" value="NZ_QRDZ01000014.1"/>
</dbReference>